<dbReference type="EMBL" id="VZPE01000005">
    <property type="protein sequence ID" value="KAB0571097.1"/>
    <property type="molecule type" value="Genomic_DNA"/>
</dbReference>
<protein>
    <submittedName>
        <fullName evidence="1">Uncharacterized protein</fullName>
    </submittedName>
</protein>
<accession>A0A643EYW5</accession>
<sequence>MITFEGHSSLYRFHLDSEFAIRKRLVENDNAKGELSWADRRESINIAARYLVRDIFRRGLEKDKKFPSILTKGGQLYEASPLLLSFPESPNIPNGLFNKARSAAIEKGANLSHERVFGLSSLALDYWHSAFQNERVFNTGPYAVQAAAAAFPRVISLVDWRTGTVSIKALRALNDAINAMRSAKELLSMCGNFLALEEMDYLINEFDKSDNLPMLEMLENYDGCTVVAPTEWLSLLELSDKESAEASSASMLYDFSPKDAIIALLSKDPTLTKPRVKLKLFPEVSDRRFNMFWTQASESKPEIMKPGRRSTKS</sequence>
<gene>
    <name evidence="1" type="ORF">F7Q93_14125</name>
</gene>
<dbReference type="RefSeq" id="WP_128093736.1">
    <property type="nucleotide sequence ID" value="NZ_JBHEEN010000005.1"/>
</dbReference>
<comment type="caution">
    <text evidence="1">The sequence shown here is derived from an EMBL/GenBank/DDBJ whole genome shotgun (WGS) entry which is preliminary data.</text>
</comment>
<organism evidence="1">
    <name type="scientific">Brucella pituitosa</name>
    <dbReference type="NCBI Taxonomy" id="571256"/>
    <lineage>
        <taxon>Bacteria</taxon>
        <taxon>Pseudomonadati</taxon>
        <taxon>Pseudomonadota</taxon>
        <taxon>Alphaproteobacteria</taxon>
        <taxon>Hyphomicrobiales</taxon>
        <taxon>Brucellaceae</taxon>
        <taxon>Brucella/Ochrobactrum group</taxon>
        <taxon>Brucella</taxon>
    </lineage>
</organism>
<reference evidence="1" key="1">
    <citation type="submission" date="2019-09" db="EMBL/GenBank/DDBJ databases">
        <title>Draft genome sequences of 48 bacterial type strains from the CCUG.</title>
        <authorList>
            <person name="Tunovic T."/>
            <person name="Pineiro-Iglesias B."/>
            <person name="Unosson C."/>
            <person name="Inganas E."/>
            <person name="Ohlen M."/>
            <person name="Cardew S."/>
            <person name="Jensie-Markopoulos S."/>
            <person name="Salva-Serra F."/>
            <person name="Jaen-Luchoro D."/>
            <person name="Karlsson R."/>
            <person name="Svensson-Stadler L."/>
            <person name="Chun J."/>
            <person name="Moore E."/>
        </authorList>
    </citation>
    <scope>NUCLEOTIDE SEQUENCE</scope>
    <source>
        <strain evidence="1">CCUG 50899</strain>
    </source>
</reference>
<name>A0A643EYW5_9HYPH</name>
<proteinExistence type="predicted"/>
<dbReference type="AlphaFoldDB" id="A0A643EYW5"/>
<evidence type="ECO:0000313" key="1">
    <source>
        <dbReference type="EMBL" id="KAB0571097.1"/>
    </source>
</evidence>